<reference evidence="4" key="1">
    <citation type="journal article" date="2019" name="Int. J. Syst. Evol. Microbiol.">
        <title>The Global Catalogue of Microorganisms (GCM) 10K type strain sequencing project: providing services to taxonomists for standard genome sequencing and annotation.</title>
        <authorList>
            <consortium name="The Broad Institute Genomics Platform"/>
            <consortium name="The Broad Institute Genome Sequencing Center for Infectious Disease"/>
            <person name="Wu L."/>
            <person name="Ma J."/>
        </authorList>
    </citation>
    <scope>NUCLEOTIDE SEQUENCE [LARGE SCALE GENOMIC DNA]</scope>
    <source>
        <strain evidence="4">CGMCC 4.1641</strain>
    </source>
</reference>
<dbReference type="SUPFAM" id="SSF55469">
    <property type="entry name" value="FMN-dependent nitroreductase-like"/>
    <property type="match status" value="2"/>
</dbReference>
<dbReference type="Proteomes" id="UP001596222">
    <property type="component" value="Unassembled WGS sequence"/>
</dbReference>
<name>A0ABV9ZWG4_9ACTN</name>
<proteinExistence type="predicted"/>
<protein>
    <submittedName>
        <fullName evidence="3">Nitroreductase family protein</fullName>
    </submittedName>
</protein>
<feature type="domain" description="Nitroreductase" evidence="2">
    <location>
        <begin position="451"/>
        <end position="552"/>
    </location>
</feature>
<evidence type="ECO:0000313" key="4">
    <source>
        <dbReference type="Proteomes" id="UP001596222"/>
    </source>
</evidence>
<keyword evidence="4" id="KW-1185">Reference proteome</keyword>
<dbReference type="PANTHER" id="PTHR43745">
    <property type="entry name" value="NITROREDUCTASE MJ1384-RELATED"/>
    <property type="match status" value="1"/>
</dbReference>
<dbReference type="Gene3D" id="3.40.109.10">
    <property type="entry name" value="NADH Oxidase"/>
    <property type="match status" value="2"/>
</dbReference>
<dbReference type="InterPro" id="IPR029479">
    <property type="entry name" value="Nitroreductase"/>
</dbReference>
<accession>A0ABV9ZWG4</accession>
<evidence type="ECO:0000256" key="1">
    <source>
        <dbReference type="SAM" id="MobiDB-lite"/>
    </source>
</evidence>
<sequence>MGFAHEYATAIMHRGRIPMEPVGFAPDWSDRPRKGKFYTGAESFPLPDGDDAAPGPAATVQEGVFGNADPKERCFSLPLLGGMLLDSYGRTGRRLGVQANTDLPSLPLYTDANWSRGTASGGGLYPATVYWVNGPGGPLAPGVHHYSTTHHAMQRLLTGDVSAEVREAAGLGPGPCPDMTTDQFLVLGVKFWQNAFKYNSFCMHAVSMDVGALLQTWRMWARARGLRIEPALWFDEERIARLLGLDVLDEGVFAVVPLTWERTAPPSTGHTAGPAARVRRTESERSRRVIPFETVRRIQAATLEKATARPEPGALVPAAVSPEPPSSAPGAALVALPEPAPLGLGVREALRRRRSSFGRFDARRALAADQLAATLAAAASASVGGDATGREGLFGQDGPDGQDGQDGHVRHVRQDTPRLTRLYVFVNHVEGIAPGAYAYEPGSAHGLRLVKAGPPGDFLQRNYFLSNYNLEQAAAVVVPAVRTAAVLDAVGDRGYRLVNATVGAVAQTFYTAATALGVGSGVALGFDTVSFVEELELAESGEAPLLIMLVGHERPGSADFRYEIA</sequence>
<dbReference type="InterPro" id="IPR000415">
    <property type="entry name" value="Nitroreductase-like"/>
</dbReference>
<evidence type="ECO:0000313" key="3">
    <source>
        <dbReference type="EMBL" id="MFC5144864.1"/>
    </source>
</evidence>
<feature type="region of interest" description="Disordered" evidence="1">
    <location>
        <begin position="388"/>
        <end position="408"/>
    </location>
</feature>
<dbReference type="InterPro" id="IPR052544">
    <property type="entry name" value="Bacteriocin_Proc_Enz"/>
</dbReference>
<evidence type="ECO:0000259" key="2">
    <source>
        <dbReference type="Pfam" id="PF00881"/>
    </source>
</evidence>
<dbReference type="Pfam" id="PF00881">
    <property type="entry name" value="Nitroreductase"/>
    <property type="match status" value="1"/>
</dbReference>
<comment type="caution">
    <text evidence="3">The sequence shown here is derived from an EMBL/GenBank/DDBJ whole genome shotgun (WGS) entry which is preliminary data.</text>
</comment>
<dbReference type="PANTHER" id="PTHR43745:SF2">
    <property type="entry name" value="NITROREDUCTASE MJ1384-RELATED"/>
    <property type="match status" value="1"/>
</dbReference>
<gene>
    <name evidence="3" type="ORF">ACFPP6_09300</name>
</gene>
<dbReference type="EMBL" id="JBHSKJ010000004">
    <property type="protein sequence ID" value="MFC5144864.1"/>
    <property type="molecule type" value="Genomic_DNA"/>
</dbReference>
<organism evidence="3 4">
    <name type="scientific">Streptomyces aureoversilis</name>
    <dbReference type="NCBI Taxonomy" id="67277"/>
    <lineage>
        <taxon>Bacteria</taxon>
        <taxon>Bacillati</taxon>
        <taxon>Actinomycetota</taxon>
        <taxon>Actinomycetes</taxon>
        <taxon>Kitasatosporales</taxon>
        <taxon>Streptomycetaceae</taxon>
        <taxon>Streptomyces</taxon>
    </lineage>
</organism>